<accession>A0ACA9QVX4</accession>
<organism evidence="1 2">
    <name type="scientific">Cetraspora pellucida</name>
    <dbReference type="NCBI Taxonomy" id="1433469"/>
    <lineage>
        <taxon>Eukaryota</taxon>
        <taxon>Fungi</taxon>
        <taxon>Fungi incertae sedis</taxon>
        <taxon>Mucoromycota</taxon>
        <taxon>Glomeromycotina</taxon>
        <taxon>Glomeromycetes</taxon>
        <taxon>Diversisporales</taxon>
        <taxon>Gigasporaceae</taxon>
        <taxon>Cetraspora</taxon>
    </lineage>
</organism>
<keyword evidence="2" id="KW-1185">Reference proteome</keyword>
<dbReference type="Proteomes" id="UP000789366">
    <property type="component" value="Unassembled WGS sequence"/>
</dbReference>
<feature type="non-terminal residue" evidence="1">
    <location>
        <position position="41"/>
    </location>
</feature>
<proteinExistence type="predicted"/>
<gene>
    <name evidence="1" type="ORF">SPELUC_LOCUS15481</name>
</gene>
<comment type="caution">
    <text evidence="1">The sequence shown here is derived from an EMBL/GenBank/DDBJ whole genome shotgun (WGS) entry which is preliminary data.</text>
</comment>
<evidence type="ECO:0000313" key="2">
    <source>
        <dbReference type="Proteomes" id="UP000789366"/>
    </source>
</evidence>
<dbReference type="EMBL" id="CAJVPW010051361">
    <property type="protein sequence ID" value="CAG8766355.1"/>
    <property type="molecule type" value="Genomic_DNA"/>
</dbReference>
<reference evidence="1" key="1">
    <citation type="submission" date="2021-06" db="EMBL/GenBank/DDBJ databases">
        <authorList>
            <person name="Kallberg Y."/>
            <person name="Tangrot J."/>
            <person name="Rosling A."/>
        </authorList>
    </citation>
    <scope>NUCLEOTIDE SEQUENCE</scope>
    <source>
        <strain evidence="1">28 12/20/2015</strain>
    </source>
</reference>
<name>A0ACA9QVX4_9GLOM</name>
<protein>
    <submittedName>
        <fullName evidence="1">10760_t:CDS:1</fullName>
    </submittedName>
</protein>
<sequence length="41" mass="4938">MTSEQMSLWLEYYNIKPNDNTSKTNRYQMPLSLFLIVDNHT</sequence>
<evidence type="ECO:0000313" key="1">
    <source>
        <dbReference type="EMBL" id="CAG8766355.1"/>
    </source>
</evidence>